<gene>
    <name evidence="3" type="ORF">FcAc13_08105</name>
</gene>
<dbReference type="Pfam" id="PF13432">
    <property type="entry name" value="TPR_16"/>
    <property type="match status" value="1"/>
</dbReference>
<dbReference type="Gene3D" id="1.25.40.10">
    <property type="entry name" value="Tetratricopeptide repeat domain"/>
    <property type="match status" value="1"/>
</dbReference>
<organism evidence="3 4">
    <name type="scientific">Frischella japonica</name>
    <dbReference type="NCBI Taxonomy" id="2741544"/>
    <lineage>
        <taxon>Bacteria</taxon>
        <taxon>Pseudomonadati</taxon>
        <taxon>Pseudomonadota</taxon>
        <taxon>Gammaproteobacteria</taxon>
        <taxon>Orbales</taxon>
        <taxon>Orbaceae</taxon>
        <taxon>Frischella</taxon>
    </lineage>
</organism>
<name>A0ABR7QYG5_9GAMM</name>
<keyword evidence="2" id="KW-0732">Signal</keyword>
<dbReference type="SMART" id="SM00028">
    <property type="entry name" value="TPR"/>
    <property type="match status" value="4"/>
</dbReference>
<dbReference type="InterPro" id="IPR019734">
    <property type="entry name" value="TPR_rpt"/>
</dbReference>
<dbReference type="PROSITE" id="PS51257">
    <property type="entry name" value="PROKAR_LIPOPROTEIN"/>
    <property type="match status" value="1"/>
</dbReference>
<evidence type="ECO:0000256" key="1">
    <source>
        <dbReference type="PROSITE-ProRule" id="PRU00339"/>
    </source>
</evidence>
<keyword evidence="4" id="KW-1185">Reference proteome</keyword>
<protein>
    <submittedName>
        <fullName evidence="3">Tetratricopeptide repeat protein</fullName>
    </submittedName>
</protein>
<sequence>MKIYNLKKLWFLLCTVAISSCISGCQMLHSDNVSLMAVPLQVSFENEAKIAKLSQQLYIKDIDNDTKMQLLYKRAVLYDEIGLKAFAQRDFTHILNIDSTVPEVYNYLGISAANNGDYDAAFLSFNSAIELDPNYYYAYFNRAVALYQYQRYQSAFDDILTYYRFDINDPLRLLWIYLIAEKLDQAKAKSLLIDAYNQLADKTVWGSDIVAFYLGKISEKQLMDNIQQGVDNNKILAQRLCETYFYLGKYYQSKGNNKRAEVLFKYALANNVYNYLEHKQALFEIKQLTDKQ</sequence>
<keyword evidence="1" id="KW-0802">TPR repeat</keyword>
<feature type="repeat" description="TPR" evidence="1">
    <location>
        <begin position="102"/>
        <end position="135"/>
    </location>
</feature>
<dbReference type="PROSITE" id="PS50005">
    <property type="entry name" value="TPR"/>
    <property type="match status" value="1"/>
</dbReference>
<evidence type="ECO:0000256" key="2">
    <source>
        <dbReference type="SAM" id="SignalP"/>
    </source>
</evidence>
<dbReference type="SUPFAM" id="SSF48452">
    <property type="entry name" value="TPR-like"/>
    <property type="match status" value="1"/>
</dbReference>
<reference evidence="3 4" key="1">
    <citation type="submission" date="2020-06" db="EMBL/GenBank/DDBJ databases">
        <title>Frischella cerana isolated from Apis cerana gut homogenate.</title>
        <authorList>
            <person name="Wolter L.A."/>
            <person name="Suenami S."/>
            <person name="Miyazaki R."/>
        </authorList>
    </citation>
    <scope>NUCLEOTIDE SEQUENCE [LARGE SCALE GENOMIC DNA]</scope>
    <source>
        <strain evidence="3 4">Ac13</strain>
    </source>
</reference>
<dbReference type="RefSeq" id="WP_187755702.1">
    <property type="nucleotide sequence ID" value="NZ_JABURY010000016.1"/>
</dbReference>
<dbReference type="NCBIfam" id="NF008391">
    <property type="entry name" value="PRK11189.1"/>
    <property type="match status" value="1"/>
</dbReference>
<feature type="chain" id="PRO_5045126413" evidence="2">
    <location>
        <begin position="20"/>
        <end position="292"/>
    </location>
</feature>
<evidence type="ECO:0000313" key="4">
    <source>
        <dbReference type="Proteomes" id="UP000651208"/>
    </source>
</evidence>
<dbReference type="EMBL" id="JABURY010000016">
    <property type="protein sequence ID" value="MBC9131271.1"/>
    <property type="molecule type" value="Genomic_DNA"/>
</dbReference>
<proteinExistence type="predicted"/>
<feature type="signal peptide" evidence="2">
    <location>
        <begin position="1"/>
        <end position="19"/>
    </location>
</feature>
<comment type="caution">
    <text evidence="3">The sequence shown here is derived from an EMBL/GenBank/DDBJ whole genome shotgun (WGS) entry which is preliminary data.</text>
</comment>
<evidence type="ECO:0000313" key="3">
    <source>
        <dbReference type="EMBL" id="MBC9131271.1"/>
    </source>
</evidence>
<dbReference type="InterPro" id="IPR011990">
    <property type="entry name" value="TPR-like_helical_dom_sf"/>
</dbReference>
<dbReference type="Proteomes" id="UP000651208">
    <property type="component" value="Unassembled WGS sequence"/>
</dbReference>
<accession>A0ABR7QYG5</accession>